<sequence length="128" mass="14165">MLEKWVDLPGGERLQLKVSTITGSLGVYLEERGQKRKKMAEIMPTGKFGGKAYEEYLEMAKGVITIPTDAVSGVASFEVSGYLVEVRNRIVGKQEIKNLLKRLLSMIGVAPTTEVTVHLNGNKILSWQ</sequence>
<protein>
    <submittedName>
        <fullName evidence="1">Uncharacterized protein</fullName>
    </submittedName>
</protein>
<organism evidence="1 2">
    <name type="scientific">Psychracetigena formicireducens</name>
    <dbReference type="NCBI Taxonomy" id="2986056"/>
    <lineage>
        <taxon>Bacteria</taxon>
        <taxon>Bacillati</taxon>
        <taxon>Candidatus Lithacetigenota</taxon>
        <taxon>Candidatus Psychracetigena</taxon>
    </lineage>
</organism>
<name>A0A9E2BGL3_PSYF1</name>
<dbReference type="Proteomes" id="UP000811545">
    <property type="component" value="Unassembled WGS sequence"/>
</dbReference>
<accession>A0A9E2BGL3</accession>
<evidence type="ECO:0000313" key="2">
    <source>
        <dbReference type="Proteomes" id="UP000811545"/>
    </source>
</evidence>
<evidence type="ECO:0000313" key="1">
    <source>
        <dbReference type="EMBL" id="MBT9145142.1"/>
    </source>
</evidence>
<proteinExistence type="predicted"/>
<reference evidence="1 2" key="1">
    <citation type="journal article" date="2021" name="bioRxiv">
        <title>Unique metabolic strategies in Hadean analogues reveal hints for primordial physiology.</title>
        <authorList>
            <person name="Nobu M.K."/>
            <person name="Nakai R."/>
            <person name="Tamazawa S."/>
            <person name="Mori H."/>
            <person name="Toyoda A."/>
            <person name="Ijiri A."/>
            <person name="Suzuki S."/>
            <person name="Kurokawa K."/>
            <person name="Kamagata Y."/>
            <person name="Tamaki H."/>
        </authorList>
    </citation>
    <scope>NUCLEOTIDE SEQUENCE [LARGE SCALE GENOMIC DNA]</scope>
    <source>
        <strain evidence="1">BS525</strain>
    </source>
</reference>
<comment type="caution">
    <text evidence="1">The sequence shown here is derived from an EMBL/GenBank/DDBJ whole genome shotgun (WGS) entry which is preliminary data.</text>
</comment>
<dbReference type="AlphaFoldDB" id="A0A9E2BGL3"/>
<gene>
    <name evidence="1" type="ORF">DDT42_01012</name>
</gene>
<dbReference type="EMBL" id="QLTW01000052">
    <property type="protein sequence ID" value="MBT9145142.1"/>
    <property type="molecule type" value="Genomic_DNA"/>
</dbReference>